<dbReference type="EMBL" id="KV454295">
    <property type="protein sequence ID" value="ODQ72354.1"/>
    <property type="molecule type" value="Genomic_DNA"/>
</dbReference>
<sequence length="77" mass="8695">MWSLWTRYNAIPFKGRLWVGVSTMAVAYGGMQLTDYLYELEQQKELEHTTSTIAGTSEKATSTKLTDTLIEDSVDSK</sequence>
<evidence type="ECO:0000313" key="2">
    <source>
        <dbReference type="Proteomes" id="UP000094385"/>
    </source>
</evidence>
<dbReference type="Proteomes" id="UP000094385">
    <property type="component" value="Unassembled WGS sequence"/>
</dbReference>
<dbReference type="OrthoDB" id="3996652at2759"/>
<accession>A0A1E3Q4E1</accession>
<name>A0A1E3Q4E1_LIPST</name>
<keyword evidence="2" id="KW-1185">Reference proteome</keyword>
<reference evidence="1 2" key="1">
    <citation type="journal article" date="2016" name="Proc. Natl. Acad. Sci. U.S.A.">
        <title>Comparative genomics of biotechnologically important yeasts.</title>
        <authorList>
            <person name="Riley R."/>
            <person name="Haridas S."/>
            <person name="Wolfe K.H."/>
            <person name="Lopes M.R."/>
            <person name="Hittinger C.T."/>
            <person name="Goeker M."/>
            <person name="Salamov A.A."/>
            <person name="Wisecaver J.H."/>
            <person name="Long T.M."/>
            <person name="Calvey C.H."/>
            <person name="Aerts A.L."/>
            <person name="Barry K.W."/>
            <person name="Choi C."/>
            <person name="Clum A."/>
            <person name="Coughlan A.Y."/>
            <person name="Deshpande S."/>
            <person name="Douglass A.P."/>
            <person name="Hanson S.J."/>
            <person name="Klenk H.-P."/>
            <person name="LaButti K.M."/>
            <person name="Lapidus A."/>
            <person name="Lindquist E.A."/>
            <person name="Lipzen A.M."/>
            <person name="Meier-Kolthoff J.P."/>
            <person name="Ohm R.A."/>
            <person name="Otillar R.P."/>
            <person name="Pangilinan J.L."/>
            <person name="Peng Y."/>
            <person name="Rokas A."/>
            <person name="Rosa C.A."/>
            <person name="Scheuner C."/>
            <person name="Sibirny A.A."/>
            <person name="Slot J.C."/>
            <person name="Stielow J.B."/>
            <person name="Sun H."/>
            <person name="Kurtzman C.P."/>
            <person name="Blackwell M."/>
            <person name="Grigoriev I.V."/>
            <person name="Jeffries T.W."/>
        </authorList>
    </citation>
    <scope>NUCLEOTIDE SEQUENCE [LARGE SCALE GENOMIC DNA]</scope>
    <source>
        <strain evidence="1 2">NRRL Y-11557</strain>
    </source>
</reference>
<evidence type="ECO:0000313" key="1">
    <source>
        <dbReference type="EMBL" id="ODQ72354.1"/>
    </source>
</evidence>
<proteinExistence type="predicted"/>
<dbReference type="AlphaFoldDB" id="A0A1E3Q4E1"/>
<gene>
    <name evidence="1" type="ORF">LIPSTDRAFT_71869</name>
</gene>
<organism evidence="1 2">
    <name type="scientific">Lipomyces starkeyi NRRL Y-11557</name>
    <dbReference type="NCBI Taxonomy" id="675824"/>
    <lineage>
        <taxon>Eukaryota</taxon>
        <taxon>Fungi</taxon>
        <taxon>Dikarya</taxon>
        <taxon>Ascomycota</taxon>
        <taxon>Saccharomycotina</taxon>
        <taxon>Lipomycetes</taxon>
        <taxon>Lipomycetales</taxon>
        <taxon>Lipomycetaceae</taxon>
        <taxon>Lipomyces</taxon>
    </lineage>
</organism>
<protein>
    <submittedName>
        <fullName evidence="1">Uncharacterized protein</fullName>
    </submittedName>
</protein>